<gene>
    <name evidence="1" type="ORF">QYG89_01385</name>
</gene>
<dbReference type="Pfam" id="PF11079">
    <property type="entry name" value="YqhG"/>
    <property type="match status" value="1"/>
</dbReference>
<comment type="caution">
    <text evidence="1">The sequence shown here is derived from an EMBL/GenBank/DDBJ whole genome shotgun (WGS) entry which is preliminary data.</text>
</comment>
<accession>A0ABW8I589</accession>
<organism evidence="1 2">
    <name type="scientific">Bacillus lumedeiriae</name>
    <dbReference type="NCBI Taxonomy" id="3058829"/>
    <lineage>
        <taxon>Bacteria</taxon>
        <taxon>Bacillati</taxon>
        <taxon>Bacillota</taxon>
        <taxon>Bacilli</taxon>
        <taxon>Bacillales</taxon>
        <taxon>Bacillaceae</taxon>
        <taxon>Bacillus</taxon>
    </lineage>
</organism>
<name>A0ABW8I589_9BACI</name>
<sequence>MLKNEIHLFLNTYFKAAECTFLEETEGSLTVKLTPELDKELMNRPFYWHYAEKTGMKGEPLSLTLITEQSKAPKELKGESVHFGTPRLQQIFQSAKQHTSFIRLYEQKTTDSRQALHPWLLVNMKVSYEANRKKDMFHSFGLNLINGVIQEDFMGQLSYKSLVSKIPDYSFTITPLIKPTSGVKRLQRFLTSQIENENHDWAVKARMKWNEDLTLLDDFYENEEKKPEAYFIEKAALEKQYSPRIYVDTINGGLIYLHPSSG</sequence>
<dbReference type="RefSeq" id="WP_404313836.1">
    <property type="nucleotide sequence ID" value="NZ_JAUIYO010000001.1"/>
</dbReference>
<dbReference type="EMBL" id="JAUIYO010000001">
    <property type="protein sequence ID" value="MFK2824348.1"/>
    <property type="molecule type" value="Genomic_DNA"/>
</dbReference>
<reference evidence="1 2" key="1">
    <citation type="submission" date="2023-07" db="EMBL/GenBank/DDBJ databases">
        <title>Bacillus lucianemedeirus sp. nov, a new species isolated from an immunobiological production facility.</title>
        <authorList>
            <person name="Costa L.V."/>
            <person name="Miranda R.V.S.L."/>
            <person name="Brandao M.L.L."/>
            <person name="Reis C.M.F."/>
            <person name="Frazao A.M."/>
            <person name="Cruz F.V."/>
            <person name="Baio P.V.P."/>
            <person name="Veras J.F.C."/>
            <person name="Ramos J.N."/>
            <person name="Vieira V."/>
        </authorList>
    </citation>
    <scope>NUCLEOTIDE SEQUENCE [LARGE SCALE GENOMIC DNA]</scope>
    <source>
        <strain evidence="1 2">B190/17</strain>
    </source>
</reference>
<keyword evidence="2" id="KW-1185">Reference proteome</keyword>
<evidence type="ECO:0000313" key="1">
    <source>
        <dbReference type="EMBL" id="MFK2824348.1"/>
    </source>
</evidence>
<protein>
    <submittedName>
        <fullName evidence="1">YqhG family protein</fullName>
    </submittedName>
</protein>
<dbReference type="Proteomes" id="UP001619911">
    <property type="component" value="Unassembled WGS sequence"/>
</dbReference>
<dbReference type="InterPro" id="IPR024562">
    <property type="entry name" value="YqhG"/>
</dbReference>
<proteinExistence type="predicted"/>
<evidence type="ECO:0000313" key="2">
    <source>
        <dbReference type="Proteomes" id="UP001619911"/>
    </source>
</evidence>